<dbReference type="InterPro" id="IPR011701">
    <property type="entry name" value="MFS"/>
</dbReference>
<feature type="transmembrane region" description="Helical" evidence="5">
    <location>
        <begin position="41"/>
        <end position="62"/>
    </location>
</feature>
<comment type="subcellular location">
    <subcellularLocation>
        <location evidence="1">Cell membrane</location>
        <topology evidence="1">Multi-pass membrane protein</topology>
    </subcellularLocation>
</comment>
<feature type="domain" description="Major facilitator superfamily (MFS) profile" evidence="6">
    <location>
        <begin position="6"/>
        <end position="387"/>
    </location>
</feature>
<feature type="transmembrane region" description="Helical" evidence="5">
    <location>
        <begin position="363"/>
        <end position="384"/>
    </location>
</feature>
<evidence type="ECO:0000256" key="3">
    <source>
        <dbReference type="ARBA" id="ARBA00022989"/>
    </source>
</evidence>
<keyword evidence="8" id="KW-1185">Reference proteome</keyword>
<dbReference type="InterPro" id="IPR036259">
    <property type="entry name" value="MFS_trans_sf"/>
</dbReference>
<dbReference type="CDD" id="cd17365">
    <property type="entry name" value="MFS_PcaK_like"/>
    <property type="match status" value="1"/>
</dbReference>
<reference evidence="7 8" key="1">
    <citation type="submission" date="2021-01" db="EMBL/GenBank/DDBJ databases">
        <title>Sequencing the genomes of 1000 actinobacteria strains.</title>
        <authorList>
            <person name="Klenk H.-P."/>
        </authorList>
    </citation>
    <scope>NUCLEOTIDE SEQUENCE [LARGE SCALE GENOMIC DNA]</scope>
    <source>
        <strain evidence="7 8">DSM 44581</strain>
    </source>
</reference>
<keyword evidence="3 5" id="KW-1133">Transmembrane helix</keyword>
<dbReference type="Gene3D" id="1.20.1250.20">
    <property type="entry name" value="MFS general substrate transporter like domains"/>
    <property type="match status" value="2"/>
</dbReference>
<feature type="transmembrane region" description="Helical" evidence="5">
    <location>
        <begin position="74"/>
        <end position="93"/>
    </location>
</feature>
<dbReference type="InterPro" id="IPR020846">
    <property type="entry name" value="MFS_dom"/>
</dbReference>
<keyword evidence="2 5" id="KW-0812">Transmembrane</keyword>
<feature type="transmembrane region" description="Helical" evidence="5">
    <location>
        <begin position="274"/>
        <end position="291"/>
    </location>
</feature>
<organism evidence="7 8">
    <name type="scientific">Saccharothrix algeriensis</name>
    <dbReference type="NCBI Taxonomy" id="173560"/>
    <lineage>
        <taxon>Bacteria</taxon>
        <taxon>Bacillati</taxon>
        <taxon>Actinomycetota</taxon>
        <taxon>Actinomycetes</taxon>
        <taxon>Pseudonocardiales</taxon>
        <taxon>Pseudonocardiaceae</taxon>
        <taxon>Saccharothrix</taxon>
    </lineage>
</organism>
<feature type="transmembrane region" description="Helical" evidence="5">
    <location>
        <begin position="132"/>
        <end position="154"/>
    </location>
</feature>
<keyword evidence="4 5" id="KW-0472">Membrane</keyword>
<evidence type="ECO:0000256" key="1">
    <source>
        <dbReference type="ARBA" id="ARBA00004651"/>
    </source>
</evidence>
<feature type="transmembrane region" description="Helical" evidence="5">
    <location>
        <begin position="204"/>
        <end position="226"/>
    </location>
</feature>
<accession>A0ABS2SAA5</accession>
<feature type="transmembrane region" description="Helical" evidence="5">
    <location>
        <begin position="99"/>
        <end position="120"/>
    </location>
</feature>
<evidence type="ECO:0000313" key="8">
    <source>
        <dbReference type="Proteomes" id="UP001195724"/>
    </source>
</evidence>
<proteinExistence type="predicted"/>
<comment type="caution">
    <text evidence="7">The sequence shown here is derived from an EMBL/GenBank/DDBJ whole genome shotgun (WGS) entry which is preliminary data.</text>
</comment>
<dbReference type="PANTHER" id="PTHR23508:SF10">
    <property type="entry name" value="CARBOXYLIC ACID TRANSPORTER PROTEIN HOMOLOG"/>
    <property type="match status" value="1"/>
</dbReference>
<protein>
    <submittedName>
        <fullName evidence="7">MFS family permease</fullName>
    </submittedName>
</protein>
<evidence type="ECO:0000256" key="2">
    <source>
        <dbReference type="ARBA" id="ARBA00022692"/>
    </source>
</evidence>
<dbReference type="RefSeq" id="WP_204843831.1">
    <property type="nucleotide sequence ID" value="NZ_JAFBCL010000001.1"/>
</dbReference>
<sequence length="396" mass="40152">MAGRWVLPLSWAAVLLDGFDLVVLGTVLPVLLQDRVWGLTPAGASVVSTVGLVGMMVGALAIGTVTDVIGRRKALILAVASFSVFTALCAVAPSVVVFAALRFLAGLGLGGCLPTAIALVNEFAPAERRGRATTWIMTGYHVGAVVTALLGIAVIPSLGWRALFVIGAAPALLLVPLMLRHLPESRAFSAAPVKDVVGSLFRPGLVRATVAFWVASFMGLLLVYGLNTWLPQIMRAAGYPLGAALGLLLTLNIGAVIGLVVAGAVADRVGVRPATIAWFAASAVALGALSVKLPGIGVYAAVLVAGCFVFSAQVLVYAYVGRVYGDDNRATGLGWAAGMGRIGAICGPLLGGALLTAGIAYPWGFYAFALVAAAGAVAVLTVGATTGRVTPPVSGG</sequence>
<evidence type="ECO:0000256" key="4">
    <source>
        <dbReference type="ARBA" id="ARBA00023136"/>
    </source>
</evidence>
<dbReference type="EMBL" id="JAFBCL010000001">
    <property type="protein sequence ID" value="MBM7813171.1"/>
    <property type="molecule type" value="Genomic_DNA"/>
</dbReference>
<evidence type="ECO:0000259" key="6">
    <source>
        <dbReference type="PROSITE" id="PS50850"/>
    </source>
</evidence>
<evidence type="ECO:0000256" key="5">
    <source>
        <dbReference type="SAM" id="Phobius"/>
    </source>
</evidence>
<dbReference type="PROSITE" id="PS50850">
    <property type="entry name" value="MFS"/>
    <property type="match status" value="1"/>
</dbReference>
<dbReference type="SUPFAM" id="SSF103473">
    <property type="entry name" value="MFS general substrate transporter"/>
    <property type="match status" value="1"/>
</dbReference>
<dbReference type="PROSITE" id="PS00217">
    <property type="entry name" value="SUGAR_TRANSPORT_2"/>
    <property type="match status" value="1"/>
</dbReference>
<feature type="transmembrane region" description="Helical" evidence="5">
    <location>
        <begin position="160"/>
        <end position="179"/>
    </location>
</feature>
<name>A0ABS2SAA5_9PSEU</name>
<dbReference type="InterPro" id="IPR005829">
    <property type="entry name" value="Sugar_transporter_CS"/>
</dbReference>
<dbReference type="PANTHER" id="PTHR23508">
    <property type="entry name" value="CARBOXYLIC ACID TRANSPORTER PROTEIN HOMOLOG"/>
    <property type="match status" value="1"/>
</dbReference>
<feature type="transmembrane region" description="Helical" evidence="5">
    <location>
        <begin position="238"/>
        <end position="262"/>
    </location>
</feature>
<dbReference type="Proteomes" id="UP001195724">
    <property type="component" value="Unassembled WGS sequence"/>
</dbReference>
<feature type="transmembrane region" description="Helical" evidence="5">
    <location>
        <begin position="297"/>
        <end position="320"/>
    </location>
</feature>
<evidence type="ECO:0000313" key="7">
    <source>
        <dbReference type="EMBL" id="MBM7813171.1"/>
    </source>
</evidence>
<dbReference type="Pfam" id="PF07690">
    <property type="entry name" value="MFS_1"/>
    <property type="match status" value="1"/>
</dbReference>
<feature type="transmembrane region" description="Helical" evidence="5">
    <location>
        <begin position="332"/>
        <end position="357"/>
    </location>
</feature>
<gene>
    <name evidence="7" type="ORF">JOE68_004036</name>
</gene>